<keyword evidence="3" id="KW-1185">Reference proteome</keyword>
<evidence type="ECO:0000256" key="1">
    <source>
        <dbReference type="SAM" id="Phobius"/>
    </source>
</evidence>
<organism evidence="2 3">
    <name type="scientific">Niastella koreensis</name>
    <dbReference type="NCBI Taxonomy" id="354356"/>
    <lineage>
        <taxon>Bacteria</taxon>
        <taxon>Pseudomonadati</taxon>
        <taxon>Bacteroidota</taxon>
        <taxon>Chitinophagia</taxon>
        <taxon>Chitinophagales</taxon>
        <taxon>Chitinophagaceae</taxon>
        <taxon>Niastella</taxon>
    </lineage>
</organism>
<gene>
    <name evidence="2" type="ORF">A4D02_03570</name>
</gene>
<reference evidence="2 3" key="1">
    <citation type="submission" date="2016-04" db="EMBL/GenBank/DDBJ databases">
        <authorList>
            <person name="Chen L."/>
            <person name="Zhuang W."/>
            <person name="Wang G."/>
        </authorList>
    </citation>
    <scope>NUCLEOTIDE SEQUENCE [LARGE SCALE GENOMIC DNA]</scope>
    <source>
        <strain evidence="3">GR20</strain>
    </source>
</reference>
<keyword evidence="1" id="KW-1133">Transmembrane helix</keyword>
<accession>A0ABX3P6P4</accession>
<keyword evidence="1" id="KW-0472">Membrane</keyword>
<name>A0ABX3P6P4_9BACT</name>
<protein>
    <submittedName>
        <fullName evidence="2">Uncharacterized protein</fullName>
    </submittedName>
</protein>
<feature type="transmembrane region" description="Helical" evidence="1">
    <location>
        <begin position="6"/>
        <end position="28"/>
    </location>
</feature>
<feature type="transmembrane region" description="Helical" evidence="1">
    <location>
        <begin position="40"/>
        <end position="58"/>
    </location>
</feature>
<dbReference type="Proteomes" id="UP000192277">
    <property type="component" value="Unassembled WGS sequence"/>
</dbReference>
<comment type="caution">
    <text evidence="2">The sequence shown here is derived from an EMBL/GenBank/DDBJ whole genome shotgun (WGS) entry which is preliminary data.</text>
</comment>
<sequence length="74" mass="8565">MIGWAILYAILFFIAFISLLIGVPSWIMGTINRDRGWVVFAYRVLGVMLVAVALIYTMRYTVVKSWINHLLHLH</sequence>
<dbReference type="EMBL" id="LWBO01000001">
    <property type="protein sequence ID" value="OQP55401.1"/>
    <property type="molecule type" value="Genomic_DNA"/>
</dbReference>
<keyword evidence="1" id="KW-0812">Transmembrane</keyword>
<evidence type="ECO:0000313" key="3">
    <source>
        <dbReference type="Proteomes" id="UP000192277"/>
    </source>
</evidence>
<evidence type="ECO:0000313" key="2">
    <source>
        <dbReference type="EMBL" id="OQP55401.1"/>
    </source>
</evidence>
<proteinExistence type="predicted"/>